<dbReference type="AlphaFoldDB" id="A0A8J5W6K7"/>
<dbReference type="OrthoDB" id="1887762at2759"/>
<comment type="caution">
    <text evidence="9">The sequence shown here is derived from an EMBL/GenBank/DDBJ whole genome shotgun (WGS) entry which is preliminary data.</text>
</comment>
<comment type="similarity">
    <text evidence="1">Belongs to the small GTPase superfamily. Arf family.</text>
</comment>
<dbReference type="GO" id="GO:0016192">
    <property type="term" value="P:vesicle-mediated transport"/>
    <property type="evidence" value="ECO:0007669"/>
    <property type="project" value="UniProtKB-KW"/>
</dbReference>
<organism evidence="9 10">
    <name type="scientific">Zizania palustris</name>
    <name type="common">Northern wild rice</name>
    <dbReference type="NCBI Taxonomy" id="103762"/>
    <lineage>
        <taxon>Eukaryota</taxon>
        <taxon>Viridiplantae</taxon>
        <taxon>Streptophyta</taxon>
        <taxon>Embryophyta</taxon>
        <taxon>Tracheophyta</taxon>
        <taxon>Spermatophyta</taxon>
        <taxon>Magnoliopsida</taxon>
        <taxon>Liliopsida</taxon>
        <taxon>Poales</taxon>
        <taxon>Poaceae</taxon>
        <taxon>BOP clade</taxon>
        <taxon>Oryzoideae</taxon>
        <taxon>Oryzeae</taxon>
        <taxon>Zizaniinae</taxon>
        <taxon>Zizania</taxon>
    </lineage>
</organism>
<accession>A0A8J5W6K7</accession>
<protein>
    <recommendedName>
        <fullName evidence="11">ADP-ribosylation factor</fullName>
    </recommendedName>
</protein>
<keyword evidence="5 6" id="KW-0342">GTP-binding</keyword>
<feature type="binding site" evidence="7">
    <location>
        <position position="90"/>
    </location>
    <ligand>
        <name>Mg(2+)</name>
        <dbReference type="ChEBI" id="CHEBI:18420"/>
    </ligand>
</feature>
<evidence type="ECO:0000313" key="9">
    <source>
        <dbReference type="EMBL" id="KAG8081154.1"/>
    </source>
</evidence>
<evidence type="ECO:0000256" key="5">
    <source>
        <dbReference type="ARBA" id="ARBA00023134"/>
    </source>
</evidence>
<keyword evidence="2" id="KW-0449">Lipoprotein</keyword>
<keyword evidence="7" id="KW-0460">Magnesium</keyword>
<reference evidence="9" key="1">
    <citation type="journal article" date="2021" name="bioRxiv">
        <title>Whole Genome Assembly and Annotation of Northern Wild Rice, Zizania palustris L., Supports a Whole Genome Duplication in the Zizania Genus.</title>
        <authorList>
            <person name="Haas M."/>
            <person name="Kono T."/>
            <person name="Macchietto M."/>
            <person name="Millas R."/>
            <person name="McGilp L."/>
            <person name="Shao M."/>
            <person name="Duquette J."/>
            <person name="Hirsch C.N."/>
            <person name="Kimball J."/>
        </authorList>
    </citation>
    <scope>NUCLEOTIDE SEQUENCE</scope>
    <source>
        <tissue evidence="9">Fresh leaf tissue</tissue>
    </source>
</reference>
<dbReference type="InterPro" id="IPR006689">
    <property type="entry name" value="Small_GTPase_ARF/SAR"/>
</dbReference>
<sequence length="202" mass="22489">MFDASFPPPFPLVLLPPTPLPPETAASPARHRSDQVEEGIGEDGLAFGKLFSRLFAKKEMRILMVGLDAAGKTTILYKLKLGEIVTTIPTIGLRLELPPQVFELSRCYAYNKLLVKGKHFVERMTRDGCPIGPLTWDAIINLYVKSGVISITLEKIFDRLKKVEYPGQTLPYNVLLEAYVNAKVPAYGFLQRMSGHKDALSL</sequence>
<dbReference type="SMART" id="SM00177">
    <property type="entry name" value="ARF"/>
    <property type="match status" value="1"/>
</dbReference>
<proteinExistence type="inferred from homology"/>
<dbReference type="GO" id="GO:0003924">
    <property type="term" value="F:GTPase activity"/>
    <property type="evidence" value="ECO:0007669"/>
    <property type="project" value="InterPro"/>
</dbReference>
<dbReference type="PANTHER" id="PTHR11711">
    <property type="entry name" value="ADP RIBOSYLATION FACTOR-RELATED"/>
    <property type="match status" value="1"/>
</dbReference>
<feature type="binding site" evidence="6">
    <location>
        <begin position="66"/>
        <end position="73"/>
    </location>
    <ligand>
        <name>GTP</name>
        <dbReference type="ChEBI" id="CHEBI:37565"/>
    </ligand>
</feature>
<evidence type="ECO:0000256" key="4">
    <source>
        <dbReference type="ARBA" id="ARBA00022892"/>
    </source>
</evidence>
<keyword evidence="7" id="KW-0479">Metal-binding</keyword>
<keyword evidence="4" id="KW-0813">Transport</keyword>
<evidence type="ECO:0000256" key="8">
    <source>
        <dbReference type="SAM" id="MobiDB-lite"/>
    </source>
</evidence>
<dbReference type="Proteomes" id="UP000729402">
    <property type="component" value="Unassembled WGS sequence"/>
</dbReference>
<feature type="binding site" evidence="7">
    <location>
        <position position="73"/>
    </location>
    <ligand>
        <name>Mg(2+)</name>
        <dbReference type="ChEBI" id="CHEBI:18420"/>
    </ligand>
</feature>
<evidence type="ECO:0000256" key="6">
    <source>
        <dbReference type="PIRSR" id="PIRSR606689-1"/>
    </source>
</evidence>
<evidence type="ECO:0000256" key="7">
    <source>
        <dbReference type="PIRSR" id="PIRSR606689-2"/>
    </source>
</evidence>
<dbReference type="GO" id="GO:0046872">
    <property type="term" value="F:metal ion binding"/>
    <property type="evidence" value="ECO:0007669"/>
    <property type="project" value="UniProtKB-KW"/>
</dbReference>
<evidence type="ECO:0000256" key="3">
    <source>
        <dbReference type="ARBA" id="ARBA00022741"/>
    </source>
</evidence>
<feature type="region of interest" description="Disordered" evidence="8">
    <location>
        <begin position="15"/>
        <end position="35"/>
    </location>
</feature>
<keyword evidence="10" id="KW-1185">Reference proteome</keyword>
<evidence type="ECO:0000256" key="2">
    <source>
        <dbReference type="ARBA" id="ARBA00022707"/>
    </source>
</evidence>
<reference evidence="9" key="2">
    <citation type="submission" date="2021-02" db="EMBL/GenBank/DDBJ databases">
        <authorList>
            <person name="Kimball J.A."/>
            <person name="Haas M.W."/>
            <person name="Macchietto M."/>
            <person name="Kono T."/>
            <person name="Duquette J."/>
            <person name="Shao M."/>
        </authorList>
    </citation>
    <scope>NUCLEOTIDE SEQUENCE</scope>
    <source>
        <tissue evidence="9">Fresh leaf tissue</tissue>
    </source>
</reference>
<evidence type="ECO:0008006" key="11">
    <source>
        <dbReference type="Google" id="ProtNLM"/>
    </source>
</evidence>
<dbReference type="InterPro" id="IPR024156">
    <property type="entry name" value="Small_GTPase_ARF"/>
</dbReference>
<evidence type="ECO:0000313" key="10">
    <source>
        <dbReference type="Proteomes" id="UP000729402"/>
    </source>
</evidence>
<evidence type="ECO:0000256" key="1">
    <source>
        <dbReference type="ARBA" id="ARBA00010290"/>
    </source>
</evidence>
<dbReference type="EMBL" id="JAAALK010000282">
    <property type="protein sequence ID" value="KAG8081154.1"/>
    <property type="molecule type" value="Genomic_DNA"/>
</dbReference>
<name>A0A8J5W6K7_ZIZPA</name>
<keyword evidence="3 6" id="KW-0547">Nucleotide-binding</keyword>
<dbReference type="Pfam" id="PF00025">
    <property type="entry name" value="Arf"/>
    <property type="match status" value="1"/>
</dbReference>
<keyword evidence="4" id="KW-0931">ER-Golgi transport</keyword>
<gene>
    <name evidence="9" type="ORF">GUJ93_ZPchr0007g3684</name>
</gene>
<dbReference type="GO" id="GO:0005525">
    <property type="term" value="F:GTP binding"/>
    <property type="evidence" value="ECO:0007669"/>
    <property type="project" value="UniProtKB-KW"/>
</dbReference>
<keyword evidence="2" id="KW-0519">Myristate</keyword>